<dbReference type="EMBL" id="KZ819634">
    <property type="protein sequence ID" value="PWN93918.1"/>
    <property type="molecule type" value="Genomic_DNA"/>
</dbReference>
<evidence type="ECO:0000256" key="2">
    <source>
        <dbReference type="SAM" id="Phobius"/>
    </source>
</evidence>
<feature type="compositionally biased region" description="Polar residues" evidence="1">
    <location>
        <begin position="203"/>
        <end position="220"/>
    </location>
</feature>
<organism evidence="4 5">
    <name type="scientific">Acaromyces ingoldii</name>
    <dbReference type="NCBI Taxonomy" id="215250"/>
    <lineage>
        <taxon>Eukaryota</taxon>
        <taxon>Fungi</taxon>
        <taxon>Dikarya</taxon>
        <taxon>Basidiomycota</taxon>
        <taxon>Ustilaginomycotina</taxon>
        <taxon>Exobasidiomycetes</taxon>
        <taxon>Exobasidiales</taxon>
        <taxon>Cryptobasidiaceae</taxon>
        <taxon>Acaromyces</taxon>
    </lineage>
</organism>
<dbReference type="Pfam" id="PF00293">
    <property type="entry name" value="NUDIX"/>
    <property type="match status" value="1"/>
</dbReference>
<dbReference type="GeneID" id="37045307"/>
<dbReference type="Proteomes" id="UP000245768">
    <property type="component" value="Unassembled WGS sequence"/>
</dbReference>
<dbReference type="RefSeq" id="XP_025381116.1">
    <property type="nucleotide sequence ID" value="XM_025523391.1"/>
</dbReference>
<feature type="transmembrane region" description="Helical" evidence="2">
    <location>
        <begin position="583"/>
        <end position="606"/>
    </location>
</feature>
<dbReference type="PROSITE" id="PS51462">
    <property type="entry name" value="NUDIX"/>
    <property type="match status" value="1"/>
</dbReference>
<dbReference type="InterPro" id="IPR000086">
    <property type="entry name" value="NUDIX_hydrolase_dom"/>
</dbReference>
<feature type="compositionally biased region" description="Low complexity" evidence="1">
    <location>
        <begin position="133"/>
        <end position="143"/>
    </location>
</feature>
<dbReference type="AlphaFoldDB" id="A0A316YZ36"/>
<dbReference type="GO" id="GO:0010945">
    <property type="term" value="F:coenzyme A diphosphatase activity"/>
    <property type="evidence" value="ECO:0007669"/>
    <property type="project" value="InterPro"/>
</dbReference>
<dbReference type="Gene3D" id="3.90.79.10">
    <property type="entry name" value="Nucleoside Triphosphate Pyrophosphohydrolase"/>
    <property type="match status" value="1"/>
</dbReference>
<evidence type="ECO:0000256" key="1">
    <source>
        <dbReference type="SAM" id="MobiDB-lite"/>
    </source>
</evidence>
<protein>
    <recommendedName>
        <fullName evidence="3">Nudix hydrolase domain-containing protein</fullName>
    </recommendedName>
</protein>
<keyword evidence="5" id="KW-1185">Reference proteome</keyword>
<evidence type="ECO:0000259" key="3">
    <source>
        <dbReference type="PROSITE" id="PS51462"/>
    </source>
</evidence>
<dbReference type="InParanoid" id="A0A316YZ36"/>
<feature type="region of interest" description="Disordered" evidence="1">
    <location>
        <begin position="1"/>
        <end position="25"/>
    </location>
</feature>
<dbReference type="PANTHER" id="PTHR12992">
    <property type="entry name" value="NUDIX HYDROLASE"/>
    <property type="match status" value="1"/>
</dbReference>
<dbReference type="CDD" id="cd03426">
    <property type="entry name" value="NUDIX_CoAse_Nudt7"/>
    <property type="match status" value="1"/>
</dbReference>
<dbReference type="PANTHER" id="PTHR12992:SF44">
    <property type="entry name" value="NUDIX HYDROLASE DOMAIN-CONTAINING PROTEIN"/>
    <property type="match status" value="1"/>
</dbReference>
<dbReference type="InterPro" id="IPR015797">
    <property type="entry name" value="NUDIX_hydrolase-like_dom_sf"/>
</dbReference>
<evidence type="ECO:0000313" key="4">
    <source>
        <dbReference type="EMBL" id="PWN93918.1"/>
    </source>
</evidence>
<feature type="compositionally biased region" description="Low complexity" evidence="1">
    <location>
        <begin position="191"/>
        <end position="202"/>
    </location>
</feature>
<keyword evidence="2" id="KW-0472">Membrane</keyword>
<keyword evidence="2" id="KW-0812">Transmembrane</keyword>
<feature type="region of interest" description="Disordered" evidence="1">
    <location>
        <begin position="109"/>
        <end position="146"/>
    </location>
</feature>
<accession>A0A316YZ36</accession>
<feature type="domain" description="Nudix hydrolase" evidence="3">
    <location>
        <begin position="221"/>
        <end position="366"/>
    </location>
</feature>
<gene>
    <name evidence="4" type="ORF">FA10DRAFT_277607</name>
</gene>
<dbReference type="InterPro" id="IPR045121">
    <property type="entry name" value="CoAse"/>
</dbReference>
<proteinExistence type="predicted"/>
<dbReference type="STRING" id="215250.A0A316YZ36"/>
<feature type="compositionally biased region" description="Low complexity" evidence="1">
    <location>
        <begin position="1"/>
        <end position="21"/>
    </location>
</feature>
<name>A0A316YZ36_9BASI</name>
<evidence type="ECO:0000313" key="5">
    <source>
        <dbReference type="Proteomes" id="UP000245768"/>
    </source>
</evidence>
<sequence length="632" mass="68228">MSSSAPAPASGSGSGSDSGTSLLPRLSHALTRINRTVARTIASPPTQPRRASVAILIRVRPHPDDDEWLAEQYDGEGQPLPGSEAERIMLQSGLGLGTAVDQSAHIGRRPHDDEALGESYAGPETSTDTLQKSTETSTSTSTSALSAGDASFLEASGLTTESAVDLGGLSTGELTGQAEAGRPQQPPPVSPSSSPQTLPPSSVDSRGSSAPPTSPDATNQTLQRFFSLPWVQRGTPEVLYIKRASRSGDKWSAHVAFPGGRREDGDENGLYTAMRETWEEVGLDLAEREFCCVGQLDDREITTSLGKRLLMVLSPYVFVQTSPFSPIPDLQPSEVASAHWIPLSLLYTPSPRWGITSVDIASRLAPKSPAVRWALRALVGKMDFRCILLPNTPIAIAEGLEEEEGEDEDVGSMAMSPTVRREKGLDDFEVSLDENGQRPELRLWGLTLGMTLDLLSHMSTFAANPSNLQTTSGDAREPSDGAPLPGLADLIREPVPTAWNIIGHIRDELHLSPPPQATALAPSMTSVFPRFSYPDVNFWIWVFGWRYRTVVRGWERGIGTGMERSVNWSGMALGAFYSAVRRALVVAIVLRALGFVSAFGTAGWLVGRRIRRRARGLEGWGLDEIFPSLRDA</sequence>
<feature type="region of interest" description="Disordered" evidence="1">
    <location>
        <begin position="166"/>
        <end position="220"/>
    </location>
</feature>
<reference evidence="4 5" key="1">
    <citation type="journal article" date="2018" name="Mol. Biol. Evol.">
        <title>Broad Genomic Sampling Reveals a Smut Pathogenic Ancestry of the Fungal Clade Ustilaginomycotina.</title>
        <authorList>
            <person name="Kijpornyongpan T."/>
            <person name="Mondo S.J."/>
            <person name="Barry K."/>
            <person name="Sandor L."/>
            <person name="Lee J."/>
            <person name="Lipzen A."/>
            <person name="Pangilinan J."/>
            <person name="LaButti K."/>
            <person name="Hainaut M."/>
            <person name="Henrissat B."/>
            <person name="Grigoriev I.V."/>
            <person name="Spatafora J.W."/>
            <person name="Aime M.C."/>
        </authorList>
    </citation>
    <scope>NUCLEOTIDE SEQUENCE [LARGE SCALE GENOMIC DNA]</scope>
    <source>
        <strain evidence="4 5">MCA 4198</strain>
    </source>
</reference>
<dbReference type="SUPFAM" id="SSF55811">
    <property type="entry name" value="Nudix"/>
    <property type="match status" value="1"/>
</dbReference>
<keyword evidence="2" id="KW-1133">Transmembrane helix</keyword>
<dbReference type="OrthoDB" id="70823at2759"/>